<dbReference type="InterPro" id="IPR052709">
    <property type="entry name" value="Transposase-MT_Hybrid"/>
</dbReference>
<keyword evidence="3" id="KW-1185">Reference proteome</keyword>
<dbReference type="InterPro" id="IPR041426">
    <property type="entry name" value="Mos1_HTH"/>
</dbReference>
<dbReference type="EnsemblMetazoa" id="CJA27470.1">
    <property type="protein sequence ID" value="CJA27470.1"/>
    <property type="gene ID" value="WBGene00183042"/>
</dbReference>
<sequence length="114" mass="13825">MDHFRSDRNDLRHVILVLFLSNLKVPEVHRRLMQVYNWTVLVHPPYSPDLAPTDYHLFSEMQRSLEETDFKTISDVENWLVSYYASKKPEFWRTGTMSLQNRWKNVVNNETKYY</sequence>
<reference evidence="3" key="1">
    <citation type="submission" date="2010-08" db="EMBL/GenBank/DDBJ databases">
        <authorList>
            <consortium name="Caenorhabditis japonica Sequencing Consortium"/>
            <person name="Wilson R.K."/>
        </authorList>
    </citation>
    <scope>NUCLEOTIDE SEQUENCE [LARGE SCALE GENOMIC DNA]</scope>
    <source>
        <strain evidence="3">DF5081</strain>
    </source>
</reference>
<evidence type="ECO:0000313" key="2">
    <source>
        <dbReference type="EnsemblMetazoa" id="CJA27470.1"/>
    </source>
</evidence>
<dbReference type="GO" id="GO:0003676">
    <property type="term" value="F:nucleic acid binding"/>
    <property type="evidence" value="ECO:0007669"/>
    <property type="project" value="InterPro"/>
</dbReference>
<protein>
    <recommendedName>
        <fullName evidence="1">Mos1 transposase HTH domain-containing protein</fullName>
    </recommendedName>
</protein>
<dbReference type="Gene3D" id="3.30.420.10">
    <property type="entry name" value="Ribonuclease H-like superfamily/Ribonuclease H"/>
    <property type="match status" value="1"/>
</dbReference>
<dbReference type="PANTHER" id="PTHR46060:SF1">
    <property type="entry name" value="MARINER MOS1 TRANSPOSASE-LIKE PROTEIN"/>
    <property type="match status" value="1"/>
</dbReference>
<dbReference type="Pfam" id="PF17906">
    <property type="entry name" value="HTH_48"/>
    <property type="match status" value="1"/>
</dbReference>
<evidence type="ECO:0000259" key="1">
    <source>
        <dbReference type="Pfam" id="PF17906"/>
    </source>
</evidence>
<reference evidence="2" key="2">
    <citation type="submission" date="2022-06" db="UniProtKB">
        <authorList>
            <consortium name="EnsemblMetazoa"/>
        </authorList>
    </citation>
    <scope>IDENTIFICATION</scope>
    <source>
        <strain evidence="2">DF5081</strain>
    </source>
</reference>
<proteinExistence type="predicted"/>
<evidence type="ECO:0000313" key="3">
    <source>
        <dbReference type="Proteomes" id="UP000005237"/>
    </source>
</evidence>
<dbReference type="InterPro" id="IPR036397">
    <property type="entry name" value="RNaseH_sf"/>
</dbReference>
<feature type="domain" description="Mos1 transposase HTH" evidence="1">
    <location>
        <begin position="8"/>
        <end position="36"/>
    </location>
</feature>
<organism evidence="2 3">
    <name type="scientific">Caenorhabditis japonica</name>
    <dbReference type="NCBI Taxonomy" id="281687"/>
    <lineage>
        <taxon>Eukaryota</taxon>
        <taxon>Metazoa</taxon>
        <taxon>Ecdysozoa</taxon>
        <taxon>Nematoda</taxon>
        <taxon>Chromadorea</taxon>
        <taxon>Rhabditida</taxon>
        <taxon>Rhabditina</taxon>
        <taxon>Rhabditomorpha</taxon>
        <taxon>Rhabditoidea</taxon>
        <taxon>Rhabditidae</taxon>
        <taxon>Peloderinae</taxon>
        <taxon>Caenorhabditis</taxon>
    </lineage>
</organism>
<accession>A0A8R1E8N1</accession>
<dbReference type="AlphaFoldDB" id="A0A8R1E8N1"/>
<dbReference type="Proteomes" id="UP000005237">
    <property type="component" value="Unassembled WGS sequence"/>
</dbReference>
<dbReference type="PANTHER" id="PTHR46060">
    <property type="entry name" value="MARINER MOS1 TRANSPOSASE-LIKE PROTEIN"/>
    <property type="match status" value="1"/>
</dbReference>
<name>A0A8R1E8N1_CAEJA</name>